<reference evidence="2 3" key="1">
    <citation type="journal article" date="2015" name="G3 (Bethesda)">
        <title>Insights into Ongoing Evolution of the Hexachlorocyclohexane Catabolic Pathway from Comparative Genomics of Ten Sphingomonadaceae Strains.</title>
        <authorList>
            <person name="Pearce S.L."/>
            <person name="Oakeshott J.G."/>
            <person name="Pandey G."/>
        </authorList>
    </citation>
    <scope>NUCLEOTIDE SEQUENCE [LARGE SCALE GENOMIC DNA]</scope>
    <source>
        <strain evidence="2 3">LL01</strain>
    </source>
</reference>
<dbReference type="InterPro" id="IPR004360">
    <property type="entry name" value="Glyas_Fos-R_dOase_dom"/>
</dbReference>
<dbReference type="AlphaFoldDB" id="A0A0J8AGP4"/>
<comment type="caution">
    <text evidence="2">The sequence shown here is derived from an EMBL/GenBank/DDBJ whole genome shotgun (WGS) entry which is preliminary data.</text>
</comment>
<dbReference type="Proteomes" id="UP000052232">
    <property type="component" value="Unassembled WGS sequence"/>
</dbReference>
<keyword evidence="3" id="KW-1185">Reference proteome</keyword>
<protein>
    <submittedName>
        <fullName evidence="2">Glyoxalase</fullName>
    </submittedName>
</protein>
<dbReference type="InterPro" id="IPR037523">
    <property type="entry name" value="VOC_core"/>
</dbReference>
<dbReference type="InterPro" id="IPR029068">
    <property type="entry name" value="Glyas_Bleomycin-R_OHBP_Dase"/>
</dbReference>
<dbReference type="EMBL" id="JACT01000004">
    <property type="protein sequence ID" value="KMS54010.1"/>
    <property type="molecule type" value="Genomic_DNA"/>
</dbReference>
<proteinExistence type="predicted"/>
<dbReference type="STRING" id="1420583.V473_17545"/>
<gene>
    <name evidence="2" type="ORF">V473_17545</name>
</gene>
<dbReference type="CDD" id="cd07246">
    <property type="entry name" value="VOC_like"/>
    <property type="match status" value="1"/>
</dbReference>
<sequence>MSDTPFVMPGVTPHLTIADGRAGEAIAFYAKAFGATEQSRHLADDGQRLMHAHLSINDGALMLNDHFHEMANGEPMPPPAAVTLHLEVDDADLWWRRAVNAGASIRFPLDNQYWGARYGQLVDPFGHIWSIGGPVKD</sequence>
<feature type="domain" description="VOC" evidence="1">
    <location>
        <begin position="11"/>
        <end position="134"/>
    </location>
</feature>
<evidence type="ECO:0000259" key="1">
    <source>
        <dbReference type="PROSITE" id="PS51819"/>
    </source>
</evidence>
<evidence type="ECO:0000313" key="3">
    <source>
        <dbReference type="Proteomes" id="UP000052232"/>
    </source>
</evidence>
<dbReference type="PROSITE" id="PS51819">
    <property type="entry name" value="VOC"/>
    <property type="match status" value="1"/>
</dbReference>
<name>A0A0J8AGP4_9SPHN</name>
<dbReference type="SUPFAM" id="SSF54593">
    <property type="entry name" value="Glyoxalase/Bleomycin resistance protein/Dihydroxybiphenyl dioxygenase"/>
    <property type="match status" value="1"/>
</dbReference>
<dbReference type="Pfam" id="PF00903">
    <property type="entry name" value="Glyoxalase"/>
    <property type="match status" value="1"/>
</dbReference>
<evidence type="ECO:0000313" key="2">
    <source>
        <dbReference type="EMBL" id="KMS54010.1"/>
    </source>
</evidence>
<dbReference type="RefSeq" id="WP_066606982.1">
    <property type="nucleotide sequence ID" value="NZ_KQ130435.1"/>
</dbReference>
<organism evidence="2 3">
    <name type="scientific">Sphingobium cupriresistens LL01</name>
    <dbReference type="NCBI Taxonomy" id="1420583"/>
    <lineage>
        <taxon>Bacteria</taxon>
        <taxon>Pseudomonadati</taxon>
        <taxon>Pseudomonadota</taxon>
        <taxon>Alphaproteobacteria</taxon>
        <taxon>Sphingomonadales</taxon>
        <taxon>Sphingomonadaceae</taxon>
        <taxon>Sphingobium</taxon>
    </lineage>
</organism>
<dbReference type="PANTHER" id="PTHR34109:SF1">
    <property type="entry name" value="VOC DOMAIN-CONTAINING PROTEIN"/>
    <property type="match status" value="1"/>
</dbReference>
<dbReference type="PATRIC" id="fig|1420583.3.peg.3317"/>
<dbReference type="Gene3D" id="3.10.180.10">
    <property type="entry name" value="2,3-Dihydroxybiphenyl 1,2-Dioxygenase, domain 1"/>
    <property type="match status" value="1"/>
</dbReference>
<dbReference type="PANTHER" id="PTHR34109">
    <property type="entry name" value="BNAUNNG04460D PROTEIN-RELATED"/>
    <property type="match status" value="1"/>
</dbReference>
<accession>A0A0J8AGP4</accession>